<name>A0A9P1IBU1_9PELO</name>
<feature type="compositionally biased region" description="Low complexity" evidence="1">
    <location>
        <begin position="2802"/>
        <end position="2824"/>
    </location>
</feature>
<feature type="region of interest" description="Disordered" evidence="1">
    <location>
        <begin position="3259"/>
        <end position="3335"/>
    </location>
</feature>
<feature type="compositionally biased region" description="Polar residues" evidence="1">
    <location>
        <begin position="1755"/>
        <end position="1769"/>
    </location>
</feature>
<evidence type="ECO:0000256" key="1">
    <source>
        <dbReference type="SAM" id="MobiDB-lite"/>
    </source>
</evidence>
<feature type="compositionally biased region" description="Acidic residues" evidence="1">
    <location>
        <begin position="3224"/>
        <end position="3234"/>
    </location>
</feature>
<reference evidence="2" key="1">
    <citation type="submission" date="2022-11" db="EMBL/GenBank/DDBJ databases">
        <authorList>
            <person name="Kikuchi T."/>
        </authorList>
    </citation>
    <scope>NUCLEOTIDE SEQUENCE</scope>
    <source>
        <strain evidence="2">PS1010</strain>
    </source>
</reference>
<feature type="compositionally biased region" description="Polar residues" evidence="1">
    <location>
        <begin position="3206"/>
        <end position="3215"/>
    </location>
</feature>
<dbReference type="GO" id="GO:0005777">
    <property type="term" value="C:peroxisome"/>
    <property type="evidence" value="ECO:0007669"/>
    <property type="project" value="InterPro"/>
</dbReference>
<feature type="compositionally biased region" description="Basic and acidic residues" evidence="1">
    <location>
        <begin position="3261"/>
        <end position="3294"/>
    </location>
</feature>
<organism evidence="2 3">
    <name type="scientific">Caenorhabditis angaria</name>
    <dbReference type="NCBI Taxonomy" id="860376"/>
    <lineage>
        <taxon>Eukaryota</taxon>
        <taxon>Metazoa</taxon>
        <taxon>Ecdysozoa</taxon>
        <taxon>Nematoda</taxon>
        <taxon>Chromadorea</taxon>
        <taxon>Rhabditida</taxon>
        <taxon>Rhabditina</taxon>
        <taxon>Rhabditomorpha</taxon>
        <taxon>Rhabditoidea</taxon>
        <taxon>Rhabditidae</taxon>
        <taxon>Peloderinae</taxon>
        <taxon>Caenorhabditis</taxon>
    </lineage>
</organism>
<gene>
    <name evidence="2" type="ORF">CAMP_LOCUS5634</name>
</gene>
<feature type="compositionally biased region" description="Acidic residues" evidence="1">
    <location>
        <begin position="3302"/>
        <end position="3317"/>
    </location>
</feature>
<dbReference type="Proteomes" id="UP001152747">
    <property type="component" value="Unassembled WGS sequence"/>
</dbReference>
<protein>
    <recommendedName>
        <fullName evidence="4">Protein SZT2</fullName>
    </recommendedName>
</protein>
<comment type="caution">
    <text evidence="2">The sequence shown here is derived from an EMBL/GenBank/DDBJ whole genome shotgun (WGS) entry which is preliminary data.</text>
</comment>
<feature type="region of interest" description="Disordered" evidence="1">
    <location>
        <begin position="2723"/>
        <end position="2775"/>
    </location>
</feature>
<feature type="region of interest" description="Disordered" evidence="1">
    <location>
        <begin position="3203"/>
        <end position="3241"/>
    </location>
</feature>
<evidence type="ECO:0000313" key="2">
    <source>
        <dbReference type="EMBL" id="CAI5442997.1"/>
    </source>
</evidence>
<keyword evidence="3" id="KW-1185">Reference proteome</keyword>
<feature type="region of interest" description="Disordered" evidence="1">
    <location>
        <begin position="1747"/>
        <end position="1770"/>
    </location>
</feature>
<evidence type="ECO:0000313" key="3">
    <source>
        <dbReference type="Proteomes" id="UP001152747"/>
    </source>
</evidence>
<feature type="region of interest" description="Disordered" evidence="1">
    <location>
        <begin position="2791"/>
        <end position="2826"/>
    </location>
</feature>
<dbReference type="OrthoDB" id="43547at2759"/>
<feature type="compositionally biased region" description="Basic and acidic residues" evidence="1">
    <location>
        <begin position="2723"/>
        <end position="2748"/>
    </location>
</feature>
<sequence>MEGILEEEVRDGKPLREAQEVFIRMHRNYRASRNIRAHWLFHHLDKTIRIEADDLDKDDEYSKEMKVIGIIPKGGDGSEIVLDEHFLVTVDTKVTYISRYYRHVFVLDLSPSTIVADDDSDCCLSSRLIPTLRNTVKSATKKFRVPGTQKILQPQVYMTVCVFVPFLTFEHELTLIQGVFLTETNVDAVLDIVEEKFNKLFKALYEFSRKPLAEWGQQKRRYRNTKFESICENTNDDGHENSNSSLRHHISEKFLIPKRDTRKLTRTGSTLQRHRNPQFLMQYPRKVWKVQSEVVDPSTIPRKFQKDYIHPEWSLIFMLRIGLIATQMLPENTQSNLIVITDSVCGMPDSNALQQVLTQLRSYTIACSFIQLQRKTCSEPVFGHVGSCELFHFLTMATFGTYLPKHRSHACCANLEELHEHKSFDEATEESSENLNTYHRALVCWSFQKALGDHAFMENAFTSINPEFVALQRRGIERHRRFMTTYYATLNQLMYVRLREGFTLKSTALRDDRTVLVITLCLAFRPLVFIEYIIRCPWPIEKDQRQNIQVELIIEAPYNELKDLLTEGQYLDPERLNLTKSAIDGIIEADRLLIHIHSFDTQRYYYTIPSGVTIDYALFGSYDKNARRLPPICMGRHDENSTRSFIGFWRVLLELNDNTWQKWVHTHCERVLLTVPDLPFSVFNTKHCLEFDCSKALHKLHALIKTQSTFCLVNGHTYVTLVYGDRNENQEEIENEESSKPPDFFYMKRICDEAPVVVIKTAFLGGISSSVRREIVEEHRNRLRKLRFDTTPSELKLQTEVKSDANRPRLDTDKENVLSVIRRPLERMLVRYTEIPLDLQFIVRADEKTNDEEEIKLITLHNAISKFLSCRRSIILISPNQKEGGAYLVRNLADFIMNVIMQKRLHTEKFKAAWTNNNIISVCRQVCNSGGTSLEQFIMFPATTLAITDHKLNLKRPPTLVKKRRKMANVMPDKKWNRPLAVISEFWYEAETLELIDSPNRGALNNKSIEDRQKEDLHITSMLFTLDRVLKLCGSCLDPMSVQSPFREWNSELEEEDFDRDSGSGYSYGYYGQREACRNLKEVDLTSARNSEKIGIVENHVSPFVTVYSNLFDLYKLVQHAKRRLTSIKPFVKNEIQFSQCNTFILLSAHQQLTNICDATWIVSSEENSKICKEIYKDSNYHDLQLRVYAKGITPWMIGLIFVPIVESTFDENDADGVPLVIMTCNEAQLSYCVATQNLDEEGIVNVPIKAIPNDWFSNVRLGWRPNNNIQLPENTNTFFGFTEYISNEIVVATKIGAIYEAAKMGVEIDEELIGEMDDDCFFEFETELQSVPPTLKFLCEHFKGAKVSQENVCSKQSNIEAMFKKVLDRTFAPVLGAKCLYYLKPVKSKSSKKKHQENELKMNLKKLKDNTIPLFIQFNCSITFPNTMISFVVDFLPSCIYQVLEKCKDFADYPKEPFDVKDLEVHVELIVKTSQIQKDHQNAEIVERNEISEKGYRNPLDYMQQSRQVRFRAQKRQENEESAPNMNHLPKRERKAIQDFITNIDIMLDVEKFLVKTRCENAMTVDTLNDIKNYIDKACNAITPVGFNEKREKAILYAIKNEDNREKYLKSLENMDLGYATLRRLPNTDYYFCCKVENIEEFRKTREDPNEIIGKDLLFDFWLIITIEPIHPENSCDEKVNISFCQRYENVHSKLLECCADTVRRKLRTLNQQMLLERMMETRECDALLIGCGEILNSNDTMDTADNLDRSRDVSSMSPRFDDSSFSQPPIDKRIFKRDFHVKELPKDDILGGNNDESSFPNLPGYFACPLQRQFFFHVHRRLRELIGKAPLLYVFNKLRTFLQEYGVRNRPNTYVLRDDRKGILMYIQLHMTSDSYLKSIRNERRDKKHKEYQSDTDIAMTVFALEEPDPEFLESFVETRRQKIDGLLVDELLRTFSKNREAAILESEVEFLQPPDSPPISRSFFSIPNFFVDHLAALFYYTNQHLEALAQFPITRIKHLLTKGDSRNPSVASLSSSENPNSSAIKFKPYKPINGSLPEKFDMSTFHFYLKLPSVGVTSVGIGVMEMRLVKPNGEVFEILGQPKMNEQSHNMFVPKTPGDNSLFHRDITKTQRFDEPRNHEKSICGYLEMNLWKRGEIEERNCLDSIIQEMMEKSMFDVITEFGYLNTNLLQSTAIFTKHIEQPVEFHVLQEPNPFYIPGERSDVRRSLGGSVDYGAPKTTLSKLNSISKEFDHCLKEEILHRTPDFIDPRTAYDIINWFKFVASRHGETNSVVIDSVRFECQHALLTPLFEIRNRIEIELGGPSSGMHENVFLCGLKKSEKTHESERARESNFRGSNVSITKKKPDWVFEILTTDPFVGMTADVGVDETRENRKYLIASYMKHIFGGEDVVNLDDRKVMERQMLFRNHLHAKYEPKIRNNQFISRQRVMFALMRGDIMDVYFYNFHPNILKEVRTKIHKVAGWHNSKTRLLREIGLHKMGITHFSNFNPVDTTDEFNYEQLIWSDPTQLIAKEYPPEFMGNHKPIVEYPEYSNIFFRMYRQPNLQVTMGRSRFVFKSDCIPTNHYEQLLRWRDGLNVKVKTIRKLTETHDEFLKGKREMREEYLHEFLRPPKLPTTTSLKNPDSTQKPPRPQDEEETMSMTEKTSKRASVFGENSIKSLINQADSDIFKKRGTFLKKIELKPEPAAVLVKELRAPLMILDKWRQEYRNNLAEKEIEEINKKEQAAEEEEKEKIDRKHSKSIEKVSLKSGSSGGGEENGGERENDKEEVKEVEEVVEKKKTLFGTLIQRIRNSPKPEPSQPSTSAPSSSSTPQIPSTSPPTQADIPAFVTIPQQQQVQRTQQGAFSRARTITLNAASRLVRPFRRNSHRETREIVLNNDVEPIETGENALEIMENEMIEELKKEEEKVIYTDPPVLPILYFHANEFVKYMKETHGFTKLGVNIMCRRSMRLNRYSTNYNEKYKENPYIIMVKVYEGGIIFCELIYKIPVFIVKLYIYERATHSTADYYMIDKMMKLYAKETVKLNNEVQLLAKNLDLNLFNYDFNLRVIAKHLIDLKTKSSSIFGEFYNISNLLDSLFKYHNRKAKLSKKCSIEKDFYECTRIKNDDFWQQFVTSENDHYLMLKMRGENGVEYMLADFEEEQEDVSSEMMRMKRVFQLVSFLPRYLNFDSQFLPYYTIIVEENEEEKVAKTPLVTKRSIEERQISVSPRPSTSIEKDSTDLTQEELETDENDPNYMNLPEKRKGKWWKRKFSRWSSKQNQEKKNRIKWMDKETIKKSKKLKSMERKNEREKIGTGTTPENSEEEEENESEQEVETSDNLTISKSQSEPNICDVSSEELVQIFSNLPKSDDEDVEKIEKRKKLMKNRKDLEKRGENESSEVADQQQQ</sequence>
<feature type="compositionally biased region" description="Polar residues" evidence="1">
    <location>
        <begin position="3318"/>
        <end position="3330"/>
    </location>
</feature>
<feature type="compositionally biased region" description="Polar residues" evidence="1">
    <location>
        <begin position="2617"/>
        <end position="2630"/>
    </location>
</feature>
<proteinExistence type="predicted"/>
<evidence type="ECO:0008006" key="4">
    <source>
        <dbReference type="Google" id="ProtNLM"/>
    </source>
</evidence>
<feature type="region of interest" description="Disordered" evidence="1">
    <location>
        <begin position="2614"/>
        <end position="2651"/>
    </location>
</feature>
<dbReference type="PANTHER" id="PTHR14918">
    <property type="entry name" value="KICSTOR COMPLEX PROTEIN SZT2"/>
    <property type="match status" value="1"/>
</dbReference>
<dbReference type="PANTHER" id="PTHR14918:SF3">
    <property type="entry name" value="KICSTOR COMPLEX PROTEIN SZT2"/>
    <property type="match status" value="1"/>
</dbReference>
<feature type="compositionally biased region" description="Basic and acidic residues" evidence="1">
    <location>
        <begin position="3367"/>
        <end position="3377"/>
    </location>
</feature>
<feature type="compositionally biased region" description="Basic and acidic residues" evidence="1">
    <location>
        <begin position="2761"/>
        <end position="2775"/>
    </location>
</feature>
<dbReference type="EMBL" id="CANHGI010000002">
    <property type="protein sequence ID" value="CAI5442997.1"/>
    <property type="molecule type" value="Genomic_DNA"/>
</dbReference>
<feature type="region of interest" description="Disordered" evidence="1">
    <location>
        <begin position="3366"/>
        <end position="3388"/>
    </location>
</feature>
<accession>A0A9P1IBU1</accession>
<dbReference type="InterPro" id="IPR033228">
    <property type="entry name" value="SZT2"/>
</dbReference>